<comment type="caution">
    <text evidence="4">The sequence shown here is derived from an EMBL/GenBank/DDBJ whole genome shotgun (WGS) entry which is preliminary data.</text>
</comment>
<dbReference type="Gene3D" id="3.40.30.10">
    <property type="entry name" value="Glutaredoxin"/>
    <property type="match status" value="1"/>
</dbReference>
<dbReference type="Pfam" id="PF02798">
    <property type="entry name" value="GST_N"/>
    <property type="match status" value="1"/>
</dbReference>
<name>A0ABS8Q996_9BURK</name>
<dbReference type="PANTHER" id="PTHR44051:SF8">
    <property type="entry name" value="GLUTATHIONE S-TRANSFERASE GSTA"/>
    <property type="match status" value="1"/>
</dbReference>
<evidence type="ECO:0000313" key="5">
    <source>
        <dbReference type="Proteomes" id="UP001179361"/>
    </source>
</evidence>
<dbReference type="Pfam" id="PF00043">
    <property type="entry name" value="GST_C"/>
    <property type="match status" value="1"/>
</dbReference>
<dbReference type="CDD" id="cd03207">
    <property type="entry name" value="GST_C_8"/>
    <property type="match status" value="1"/>
</dbReference>
<dbReference type="PROSITE" id="PS50405">
    <property type="entry name" value="GST_CTER"/>
    <property type="match status" value="1"/>
</dbReference>
<dbReference type="SUPFAM" id="SSF52833">
    <property type="entry name" value="Thioredoxin-like"/>
    <property type="match status" value="1"/>
</dbReference>
<organism evidence="4 5">
    <name type="scientific">Massilia phyllostachyos</name>
    <dbReference type="NCBI Taxonomy" id="2898585"/>
    <lineage>
        <taxon>Bacteria</taxon>
        <taxon>Pseudomonadati</taxon>
        <taxon>Pseudomonadota</taxon>
        <taxon>Betaproteobacteria</taxon>
        <taxon>Burkholderiales</taxon>
        <taxon>Oxalobacteraceae</taxon>
        <taxon>Telluria group</taxon>
        <taxon>Massilia</taxon>
    </lineage>
</organism>
<reference evidence="4" key="1">
    <citation type="submission" date="2021-11" db="EMBL/GenBank/DDBJ databases">
        <title>The complete genome of Massilia sp sp. G4R7.</title>
        <authorList>
            <person name="Liu L."/>
            <person name="Yue J."/>
            <person name="Yuan J."/>
            <person name="Yang F."/>
            <person name="Li L."/>
        </authorList>
    </citation>
    <scope>NUCLEOTIDE SEQUENCE</scope>
    <source>
        <strain evidence="4">G4R7</strain>
    </source>
</reference>
<evidence type="ECO:0000259" key="2">
    <source>
        <dbReference type="PROSITE" id="PS50404"/>
    </source>
</evidence>
<dbReference type="InterPro" id="IPR036282">
    <property type="entry name" value="Glutathione-S-Trfase_C_sf"/>
</dbReference>
<dbReference type="SFLD" id="SFLDG00358">
    <property type="entry name" value="Main_(cytGST)"/>
    <property type="match status" value="1"/>
</dbReference>
<evidence type="ECO:0000313" key="4">
    <source>
        <dbReference type="EMBL" id="MCD2518322.1"/>
    </source>
</evidence>
<protein>
    <submittedName>
        <fullName evidence="4">Glutathione S-transferase family protein</fullName>
    </submittedName>
</protein>
<feature type="domain" description="GST C-terminal" evidence="3">
    <location>
        <begin position="89"/>
        <end position="216"/>
    </location>
</feature>
<dbReference type="Proteomes" id="UP001179361">
    <property type="component" value="Unassembled WGS sequence"/>
</dbReference>
<dbReference type="PROSITE" id="PS50404">
    <property type="entry name" value="GST_NTER"/>
    <property type="match status" value="1"/>
</dbReference>
<keyword evidence="5" id="KW-1185">Reference proteome</keyword>
<dbReference type="RefSeq" id="WP_231059604.1">
    <property type="nucleotide sequence ID" value="NZ_JAJNOC010000006.1"/>
</dbReference>
<dbReference type="InterPro" id="IPR004045">
    <property type="entry name" value="Glutathione_S-Trfase_N"/>
</dbReference>
<evidence type="ECO:0000259" key="3">
    <source>
        <dbReference type="PROSITE" id="PS50405"/>
    </source>
</evidence>
<dbReference type="InterPro" id="IPR040079">
    <property type="entry name" value="Glutathione_S-Trfase"/>
</dbReference>
<dbReference type="InterPro" id="IPR004046">
    <property type="entry name" value="GST_C"/>
</dbReference>
<sequence length="216" mass="24493">MLTLTTFRSVPPFAAGYVRDLRVRWALEEAGLPYELRLLDFQDAALPAYRKEQPFSQIPMLQDGDLRLFESGAILLHLAQRCPLLLPQDAHARAQVTVWMFAALNSVEPYLAELVTLNLFHGDEDWAAGARPAAEEMVRKRLRDLDDWLEGRGWLAGEFSAADILMTTVLRLLDGMELVERHDRLRAYRDRCMDRPAFGKALADQLALYGQAPRAA</sequence>
<dbReference type="CDD" id="cd03046">
    <property type="entry name" value="GST_N_GTT1_like"/>
    <property type="match status" value="1"/>
</dbReference>
<gene>
    <name evidence="4" type="ORF">LQ564_18595</name>
</gene>
<evidence type="ECO:0000256" key="1">
    <source>
        <dbReference type="RuleBase" id="RU003494"/>
    </source>
</evidence>
<accession>A0ABS8Q996</accession>
<feature type="domain" description="GST N-terminal" evidence="2">
    <location>
        <begin position="22"/>
        <end position="86"/>
    </location>
</feature>
<dbReference type="EMBL" id="JAJNOC010000006">
    <property type="protein sequence ID" value="MCD2518322.1"/>
    <property type="molecule type" value="Genomic_DNA"/>
</dbReference>
<dbReference type="InterPro" id="IPR010987">
    <property type="entry name" value="Glutathione-S-Trfase_C-like"/>
</dbReference>
<comment type="similarity">
    <text evidence="1">Belongs to the GST superfamily.</text>
</comment>
<dbReference type="InterPro" id="IPR036249">
    <property type="entry name" value="Thioredoxin-like_sf"/>
</dbReference>
<proteinExistence type="inferred from homology"/>
<dbReference type="SFLD" id="SFLDS00019">
    <property type="entry name" value="Glutathione_Transferase_(cytos"/>
    <property type="match status" value="1"/>
</dbReference>
<dbReference type="SUPFAM" id="SSF47616">
    <property type="entry name" value="GST C-terminal domain-like"/>
    <property type="match status" value="1"/>
</dbReference>
<dbReference type="PANTHER" id="PTHR44051">
    <property type="entry name" value="GLUTATHIONE S-TRANSFERASE-RELATED"/>
    <property type="match status" value="1"/>
</dbReference>
<dbReference type="Gene3D" id="1.20.1050.10">
    <property type="match status" value="1"/>
</dbReference>